<feature type="region of interest" description="Disordered" evidence="2">
    <location>
        <begin position="229"/>
        <end position="292"/>
    </location>
</feature>
<feature type="region of interest" description="Disordered" evidence="2">
    <location>
        <begin position="650"/>
        <end position="670"/>
    </location>
</feature>
<dbReference type="Proteomes" id="UP000629468">
    <property type="component" value="Unassembled WGS sequence"/>
</dbReference>
<dbReference type="PANTHER" id="PTHR12320:SF84">
    <property type="entry name" value="PROTEIN PHOSPHATASE"/>
    <property type="match status" value="1"/>
</dbReference>
<feature type="region of interest" description="Disordered" evidence="2">
    <location>
        <begin position="305"/>
        <end position="338"/>
    </location>
</feature>
<evidence type="ECO:0000256" key="2">
    <source>
        <dbReference type="SAM" id="MobiDB-lite"/>
    </source>
</evidence>
<dbReference type="InterPro" id="IPR039123">
    <property type="entry name" value="PPTC7"/>
</dbReference>
<organism evidence="4 5">
    <name type="scientific">Agaricus bisporus var. burnettii</name>
    <dbReference type="NCBI Taxonomy" id="192524"/>
    <lineage>
        <taxon>Eukaryota</taxon>
        <taxon>Fungi</taxon>
        <taxon>Dikarya</taxon>
        <taxon>Basidiomycota</taxon>
        <taxon>Agaricomycotina</taxon>
        <taxon>Agaricomycetes</taxon>
        <taxon>Agaricomycetidae</taxon>
        <taxon>Agaricales</taxon>
        <taxon>Agaricineae</taxon>
        <taxon>Agaricaceae</taxon>
        <taxon>Agaricus</taxon>
    </lineage>
</organism>
<feature type="region of interest" description="Disordered" evidence="2">
    <location>
        <begin position="584"/>
        <end position="623"/>
    </location>
</feature>
<name>A0A8H7EWF5_AGABI</name>
<comment type="similarity">
    <text evidence="1">Belongs to the PP2C family.</text>
</comment>
<feature type="compositionally biased region" description="Pro residues" evidence="2">
    <location>
        <begin position="252"/>
        <end position="267"/>
    </location>
</feature>
<feature type="compositionally biased region" description="Low complexity" evidence="2">
    <location>
        <begin position="18"/>
        <end position="39"/>
    </location>
</feature>
<dbReference type="Gene3D" id="3.60.40.10">
    <property type="entry name" value="PPM-type phosphatase domain"/>
    <property type="match status" value="1"/>
</dbReference>
<feature type="compositionally biased region" description="Low complexity" evidence="2">
    <location>
        <begin position="584"/>
        <end position="593"/>
    </location>
</feature>
<dbReference type="InterPro" id="IPR001932">
    <property type="entry name" value="PPM-type_phosphatase-like_dom"/>
</dbReference>
<sequence length="704" mass="76323">MKTIQKHLCTVLPRVRSNSVSSSTRKYSNSSALSLFDSSAPPPSRPTLSTNRLSIEGKPAEAQNSQHNSHSHPPFSLALAQPQSSSSQSLAQSSQQGQYALFPYSSLAHSPYPLPPSSHPSQDQHHHPRPKRQRLRYQLDVGAYGIPKRCRPVPSRRHGPSPSGDPASLAVQVGEDAYFVRDNAMGVADGVGGWAKSHPRLPSSTTPSAIFARRLMHYCSTEVGTVTAPCLDDPPPPPADPAPDSTASPRFIPTPPSKYQSPLPPSRPQFSFTHHLRPRPGPSPPSWPWSGSSMSSSLPASWSLHDVFSTPPNEPDHTQTSTFPDRPSTPVEDLEQDLEDSLEELSEGIDVLQILERAYDKTLKAHVISSESLTPRTERARSQSTSPSNQGESNSRPLLEGSSTALLAVLDHPPRPSPPPTTPASSSSSTHSCHSTTIITSSSSASPLSANSISAESPLRATTPSATSKVECELVEGEERRGEYDAVIKIAHVGDCMGMLVRGEDIVWRSEEMWWDFNTPVQLGPTTSTSVTPRNSAMVITLPVKANDILILASDGLSDNLWDEDVLDEVVRFKKTFLDTMEDPTTTTTATTLPKEKEEEEEEDSGYSSESSTCSTLRPTTTITAESNTTTTTLKRKSLAGMLSEALCSRARRVSERSTSSSLDEDEDDEIPFGRRAREIGKRFCGGKDDDISVVVAVISPRGE</sequence>
<feature type="compositionally biased region" description="Polar residues" evidence="2">
    <location>
        <begin position="382"/>
        <end position="405"/>
    </location>
</feature>
<reference evidence="4 5" key="1">
    <citation type="journal article" name="Sci. Rep.">
        <title>Telomere-to-telomere assembled and centromere annotated genomes of the two main subspecies of the button mushroom Agaricus bisporus reveal especially polymorphic chromosome ends.</title>
        <authorList>
            <person name="Sonnenberg A.S.M."/>
            <person name="Sedaghat-Telgerd N."/>
            <person name="Lavrijssen B."/>
            <person name="Ohm R.A."/>
            <person name="Hendrickx P.M."/>
            <person name="Scholtmeijer K."/>
            <person name="Baars J.J.P."/>
            <person name="van Peer A."/>
        </authorList>
    </citation>
    <scope>NUCLEOTIDE SEQUENCE [LARGE SCALE GENOMIC DNA]</scope>
    <source>
        <strain evidence="4 5">H119_p4</strain>
    </source>
</reference>
<evidence type="ECO:0000256" key="1">
    <source>
        <dbReference type="RuleBase" id="RU366020"/>
    </source>
</evidence>
<comment type="cofactor">
    <cofactor evidence="1">
        <name>Mn(2+)</name>
        <dbReference type="ChEBI" id="CHEBI:29035"/>
    </cofactor>
</comment>
<protein>
    <recommendedName>
        <fullName evidence="1">Protein phosphatase</fullName>
        <ecNumber evidence="1">3.1.3.16</ecNumber>
    </recommendedName>
</protein>
<dbReference type="SMART" id="SM00332">
    <property type="entry name" value="PP2Cc"/>
    <property type="match status" value="1"/>
</dbReference>
<feature type="compositionally biased region" description="Low complexity" evidence="2">
    <location>
        <begin position="606"/>
        <end position="623"/>
    </location>
</feature>
<dbReference type="EMBL" id="JABXXO010000014">
    <property type="protein sequence ID" value="KAF7760857.1"/>
    <property type="molecule type" value="Genomic_DNA"/>
</dbReference>
<dbReference type="GO" id="GO:0004722">
    <property type="term" value="F:protein serine/threonine phosphatase activity"/>
    <property type="evidence" value="ECO:0007669"/>
    <property type="project" value="UniProtKB-EC"/>
</dbReference>
<feature type="domain" description="PPM-type phosphatase" evidence="3">
    <location>
        <begin position="162"/>
        <end position="699"/>
    </location>
</feature>
<dbReference type="AlphaFoldDB" id="A0A8H7EWF5"/>
<evidence type="ECO:0000259" key="3">
    <source>
        <dbReference type="PROSITE" id="PS51746"/>
    </source>
</evidence>
<evidence type="ECO:0000313" key="5">
    <source>
        <dbReference type="Proteomes" id="UP000629468"/>
    </source>
</evidence>
<dbReference type="InterPro" id="IPR036457">
    <property type="entry name" value="PPM-type-like_dom_sf"/>
</dbReference>
<dbReference type="PANTHER" id="PTHR12320">
    <property type="entry name" value="PROTEIN PHOSPHATASE 2C"/>
    <property type="match status" value="1"/>
</dbReference>
<keyword evidence="1" id="KW-0464">Manganese</keyword>
<feature type="compositionally biased region" description="Pro residues" evidence="2">
    <location>
        <begin position="232"/>
        <end position="241"/>
    </location>
</feature>
<comment type="catalytic activity">
    <reaction evidence="1">
        <text>O-phospho-L-threonyl-[protein] + H2O = L-threonyl-[protein] + phosphate</text>
        <dbReference type="Rhea" id="RHEA:47004"/>
        <dbReference type="Rhea" id="RHEA-COMP:11060"/>
        <dbReference type="Rhea" id="RHEA-COMP:11605"/>
        <dbReference type="ChEBI" id="CHEBI:15377"/>
        <dbReference type="ChEBI" id="CHEBI:30013"/>
        <dbReference type="ChEBI" id="CHEBI:43474"/>
        <dbReference type="ChEBI" id="CHEBI:61977"/>
        <dbReference type="EC" id="3.1.3.16"/>
    </reaction>
</comment>
<keyword evidence="1" id="KW-0378">Hydrolase</keyword>
<keyword evidence="1" id="KW-0460">Magnesium</keyword>
<keyword evidence="1" id="KW-0479">Metal-binding</keyword>
<evidence type="ECO:0000313" key="4">
    <source>
        <dbReference type="EMBL" id="KAF7760857.1"/>
    </source>
</evidence>
<feature type="compositionally biased region" description="Basic residues" evidence="2">
    <location>
        <begin position="148"/>
        <end position="159"/>
    </location>
</feature>
<feature type="compositionally biased region" description="Low complexity" evidence="2">
    <location>
        <begin position="76"/>
        <end position="95"/>
    </location>
</feature>
<comment type="caution">
    <text evidence="4">The sequence shown here is derived from an EMBL/GenBank/DDBJ whole genome shotgun (WGS) entry which is preliminary data.</text>
</comment>
<feature type="region of interest" description="Disordered" evidence="2">
    <location>
        <begin position="110"/>
        <end position="132"/>
    </location>
</feature>
<feature type="region of interest" description="Disordered" evidence="2">
    <location>
        <begin position="18"/>
        <end position="95"/>
    </location>
</feature>
<dbReference type="EC" id="3.1.3.16" evidence="1"/>
<dbReference type="PROSITE" id="PS51746">
    <property type="entry name" value="PPM_2"/>
    <property type="match status" value="1"/>
</dbReference>
<dbReference type="GO" id="GO:0046872">
    <property type="term" value="F:metal ion binding"/>
    <property type="evidence" value="ECO:0007669"/>
    <property type="project" value="UniProtKB-UniRule"/>
</dbReference>
<comment type="catalytic activity">
    <reaction evidence="1">
        <text>O-phospho-L-seryl-[protein] + H2O = L-seryl-[protein] + phosphate</text>
        <dbReference type="Rhea" id="RHEA:20629"/>
        <dbReference type="Rhea" id="RHEA-COMP:9863"/>
        <dbReference type="Rhea" id="RHEA-COMP:11604"/>
        <dbReference type="ChEBI" id="CHEBI:15377"/>
        <dbReference type="ChEBI" id="CHEBI:29999"/>
        <dbReference type="ChEBI" id="CHEBI:43474"/>
        <dbReference type="ChEBI" id="CHEBI:83421"/>
        <dbReference type="EC" id="3.1.3.16"/>
    </reaction>
</comment>
<gene>
    <name evidence="4" type="ORF">Agabi119p4_10266</name>
</gene>
<proteinExistence type="inferred from homology"/>
<accession>A0A8H7EWF5</accession>
<keyword evidence="1" id="KW-0904">Protein phosphatase</keyword>
<feature type="region of interest" description="Disordered" evidence="2">
    <location>
        <begin position="146"/>
        <end position="169"/>
    </location>
</feature>
<comment type="cofactor">
    <cofactor evidence="1">
        <name>Mg(2+)</name>
        <dbReference type="ChEBI" id="CHEBI:18420"/>
    </cofactor>
</comment>
<feature type="compositionally biased region" description="Low complexity" evidence="2">
    <location>
        <begin position="423"/>
        <end position="454"/>
    </location>
</feature>
<feature type="region of interest" description="Disordered" evidence="2">
    <location>
        <begin position="370"/>
        <end position="470"/>
    </location>
</feature>
<dbReference type="SUPFAM" id="SSF81606">
    <property type="entry name" value="PP2C-like"/>
    <property type="match status" value="1"/>
</dbReference>